<dbReference type="EMBL" id="QRZG01000011">
    <property type="protein sequence ID" value="RGV54921.1"/>
    <property type="molecule type" value="Genomic_DNA"/>
</dbReference>
<evidence type="ECO:0000313" key="2">
    <source>
        <dbReference type="EMBL" id="OUP33052.1"/>
    </source>
</evidence>
<proteinExistence type="predicted"/>
<gene>
    <name evidence="2" type="ORF">B5F24_12690</name>
    <name evidence="1" type="ORF">B5F97_09325</name>
    <name evidence="4" type="ORF">DWW09_08035</name>
    <name evidence="3" type="ORF">DWX38_06550</name>
</gene>
<sequence>MIARDNVIHAKSYAFAIRIVNAYKFLADSQKEFILSKQLLRSGTAIGALVAEAHHAQSSADFLNKMNIALKEANETSYWLSLLKDTHYLEDISYESISVDCNELIALLVSIVKSMKQSLNR</sequence>
<name>A0A1Y3YX15_9BACE</name>
<dbReference type="InterPro" id="IPR012657">
    <property type="entry name" value="23S_rRNA-intervening_sequence"/>
</dbReference>
<dbReference type="EMBL" id="QRWP01000004">
    <property type="protein sequence ID" value="RGT34021.1"/>
    <property type="molecule type" value="Genomic_DNA"/>
</dbReference>
<dbReference type="Proteomes" id="UP000196587">
    <property type="component" value="Unassembled WGS sequence"/>
</dbReference>
<comment type="caution">
    <text evidence="1">The sequence shown here is derived from an EMBL/GenBank/DDBJ whole genome shotgun (WGS) entry which is preliminary data.</text>
</comment>
<evidence type="ECO:0000313" key="5">
    <source>
        <dbReference type="Proteomes" id="UP000195386"/>
    </source>
</evidence>
<reference evidence="7 8" key="3">
    <citation type="submission" date="2018-08" db="EMBL/GenBank/DDBJ databases">
        <title>A genome reference for cultivated species of the human gut microbiota.</title>
        <authorList>
            <person name="Zou Y."/>
            <person name="Xue W."/>
            <person name="Luo G."/>
        </authorList>
    </citation>
    <scope>NUCLEOTIDE SEQUENCE [LARGE SCALE GENOMIC DNA]</scope>
    <source>
        <strain evidence="4 7">AF14-27</strain>
        <strain evidence="3 8">AF19-1AC</strain>
    </source>
</reference>
<reference evidence="1" key="2">
    <citation type="journal article" date="2018" name="BMC Genomics">
        <title>Whole genome sequencing and function prediction of 133 gut anaerobes isolated from chicken caecum in pure cultures.</title>
        <authorList>
            <person name="Medvecky M."/>
            <person name="Cejkova D."/>
            <person name="Polansky O."/>
            <person name="Karasova D."/>
            <person name="Kubasova T."/>
            <person name="Cizek A."/>
            <person name="Rychlik I."/>
        </authorList>
    </citation>
    <scope>NUCLEOTIDE SEQUENCE</scope>
    <source>
        <strain evidence="2">An189</strain>
        <strain evidence="1">An43</strain>
    </source>
</reference>
<dbReference type="GeneID" id="61677675"/>
<dbReference type="Proteomes" id="UP000195386">
    <property type="component" value="Unassembled WGS sequence"/>
</dbReference>
<dbReference type="Proteomes" id="UP000284366">
    <property type="component" value="Unassembled WGS sequence"/>
</dbReference>
<dbReference type="SUPFAM" id="SSF158446">
    <property type="entry name" value="IVS-encoded protein-like"/>
    <property type="match status" value="1"/>
</dbReference>
<dbReference type="NCBIfam" id="TIGR02436">
    <property type="entry name" value="four helix bundle protein"/>
    <property type="match status" value="1"/>
</dbReference>
<dbReference type="Proteomes" id="UP000285159">
    <property type="component" value="Unassembled WGS sequence"/>
</dbReference>
<dbReference type="PANTHER" id="PTHR38471:SF2">
    <property type="entry name" value="FOUR HELIX BUNDLE PROTEIN"/>
    <property type="match status" value="1"/>
</dbReference>
<evidence type="ECO:0000313" key="8">
    <source>
        <dbReference type="Proteomes" id="UP000285159"/>
    </source>
</evidence>
<evidence type="ECO:0000313" key="6">
    <source>
        <dbReference type="Proteomes" id="UP000196587"/>
    </source>
</evidence>
<evidence type="ECO:0000313" key="1">
    <source>
        <dbReference type="EMBL" id="OUO01019.1"/>
    </source>
</evidence>
<dbReference type="RefSeq" id="WP_009120295.1">
    <property type="nucleotide sequence ID" value="NZ_CABIZW010000003.1"/>
</dbReference>
<evidence type="ECO:0000313" key="4">
    <source>
        <dbReference type="EMBL" id="RGV54921.1"/>
    </source>
</evidence>
<dbReference type="EMBL" id="NFKE01000009">
    <property type="protein sequence ID" value="OUP33052.1"/>
    <property type="molecule type" value="Genomic_DNA"/>
</dbReference>
<dbReference type="Gene3D" id="1.20.1440.60">
    <property type="entry name" value="23S rRNA-intervening sequence"/>
    <property type="match status" value="1"/>
</dbReference>
<dbReference type="PANTHER" id="PTHR38471">
    <property type="entry name" value="FOUR HELIX BUNDLE PROTEIN"/>
    <property type="match status" value="1"/>
</dbReference>
<accession>A0A1Y3YX15</accession>
<dbReference type="Pfam" id="PF05635">
    <property type="entry name" value="23S_rRNA_IVP"/>
    <property type="match status" value="1"/>
</dbReference>
<dbReference type="InterPro" id="IPR036583">
    <property type="entry name" value="23S_rRNA_IVS_sf"/>
</dbReference>
<evidence type="ECO:0000313" key="3">
    <source>
        <dbReference type="EMBL" id="RGT34021.1"/>
    </source>
</evidence>
<dbReference type="EMBL" id="NFII01000007">
    <property type="protein sequence ID" value="OUO01019.1"/>
    <property type="molecule type" value="Genomic_DNA"/>
</dbReference>
<evidence type="ECO:0000313" key="7">
    <source>
        <dbReference type="Proteomes" id="UP000284366"/>
    </source>
</evidence>
<organism evidence="1 5">
    <name type="scientific">Bacteroides clarus</name>
    <dbReference type="NCBI Taxonomy" id="626929"/>
    <lineage>
        <taxon>Bacteria</taxon>
        <taxon>Pseudomonadati</taxon>
        <taxon>Bacteroidota</taxon>
        <taxon>Bacteroidia</taxon>
        <taxon>Bacteroidales</taxon>
        <taxon>Bacteroidaceae</taxon>
        <taxon>Bacteroides</taxon>
    </lineage>
</organism>
<dbReference type="PIRSF" id="PIRSF035652">
    <property type="entry name" value="CHP02436"/>
    <property type="match status" value="1"/>
</dbReference>
<protein>
    <submittedName>
        <fullName evidence="1">Four helix bundle protein</fullName>
    </submittedName>
</protein>
<reference evidence="5 6" key="1">
    <citation type="submission" date="2017-04" db="EMBL/GenBank/DDBJ databases">
        <title>Function of individual gut microbiota members based on whole genome sequencing of pure cultures obtained from chicken caecum.</title>
        <authorList>
            <person name="Medvecky M."/>
            <person name="Cejkova D."/>
            <person name="Polansky O."/>
            <person name="Karasova D."/>
            <person name="Kubasova T."/>
            <person name="Cizek A."/>
            <person name="Rychlik I."/>
        </authorList>
    </citation>
    <scope>NUCLEOTIDE SEQUENCE [LARGE SCALE GENOMIC DNA]</scope>
    <source>
        <strain evidence="6">An189</strain>
        <strain evidence="5">An43</strain>
    </source>
</reference>
<dbReference type="AlphaFoldDB" id="A0A1Y3YX15"/>